<evidence type="ECO:0000256" key="3">
    <source>
        <dbReference type="ARBA" id="ARBA00023054"/>
    </source>
</evidence>
<dbReference type="GO" id="GO:0006888">
    <property type="term" value="P:endoplasmic reticulum to Golgi vesicle-mediated transport"/>
    <property type="evidence" value="ECO:0007669"/>
    <property type="project" value="TreeGrafter"/>
</dbReference>
<dbReference type="GO" id="GO:0048280">
    <property type="term" value="P:vesicle fusion with Golgi apparatus"/>
    <property type="evidence" value="ECO:0007669"/>
    <property type="project" value="InterPro"/>
</dbReference>
<evidence type="ECO:0000256" key="5">
    <source>
        <dbReference type="SAM" id="MobiDB-lite"/>
    </source>
</evidence>
<dbReference type="Gene3D" id="1.10.287.1490">
    <property type="match status" value="1"/>
</dbReference>
<dbReference type="OrthoDB" id="198977at2759"/>
<evidence type="ECO:0000256" key="4">
    <source>
        <dbReference type="SAM" id="Coils"/>
    </source>
</evidence>
<name>A0A1G4KN17_9SACH</name>
<sequence length="1707" mass="195148">MELIQGLIQPPKTQSVDDTIPTLCDRVENATLLSDRRSAVLGLKSFSRGYREAVIASGLKPLISTLKKDVADEDSVKAILETLLILFIRGEGNADLTRNWISQESRLRNGKYPSPLIMKQEQEHESVDQFSLWIADFMTQTDELVHLFVRLLELEHFHIRLYTVQLLEAFVASRPSRTREAIISIPIGVSTLVSLLDDIHEPVRDEAILLLMAVANNSTHIQKLVAFENIFERLFKIIEEEGGLRGSLAVSDCLLLIVNILKYNTSNQTLFLETGNLPQMARLLNEPMDEAFFWNEQRLLNIRTAMEILKLTVEPHHTTTPEHQRALHNSHLLMIVLRLALLPTTPNTVRPFALHTAADMIRDNHEVQQEFRKIDVPFFDPSLNGPQTLDNPKLVPVTELIMSWCFFANSIHTFGIRYASSELLKAHLTNNKDLKLTFVKDQVLLYNDFNDLSNENKNSDRNPGIFSVILDYDPELKLNPYKLYYAVDLLLFLFDGENNSDIRDLARGVECKDYGIDEDDQKSTSPIQTILELLLTSLSLEDSRIPVSYLCALIYWLFGDSNAVNDFLSDKAVLNSLISYISHINDDNITVSCLISMLLGVAYEFSTSNSSIPRAELYELLVKSVGIDNYTSKVKQFEENSLFTDSIDANYFLSTFETDATGLPKIYFSRYFKALLKDNLYRIKTALKRDPATEIVSKVSFQAFEELQQQKHLIERKLTETEEHSKEQIKALRESLHNVEEELTKMQLKSDDASTSMKQNNEKLEKLKGENEDINKSLEALRTHNDELLSTKANHEAKLSSLETKLSEKQALVEKLNKELSSLTESKNIAEDGINKMSRELFALSKEHKNLKHESSKNQSDLENSIKRLKSDLKTLEEKNAQKEVKINNALSELGVLRNEKKAFETDKIFLEKDRSTLNSRLESQGIHVSRLTAKLKELAEKWKELDEENRSNLAELDKFTKKSHEQISKLEKEIGVLREHNTTIKGENEHLVSKLERLEKSLNETTEKHEKLLAENGDLKSKLEYSSVEMEQMKAIHMDFRSELTGVRAKITQYTDALKNLQKIYDENVKELQSRSDSIDSLKKRLDITDTDRMSSDELIKDLNTKILELEKTATNLADENAAAKSNIRDLTVGSQEEKRNFLEKKASLEQRINDLMQDRDDVKASLMKSKGEVAEIENSKKVLKNEHEDKIKNLGIDLKEAEAQRKVAEGNYAKSLKDLSDCRSEVKDGGLRVTNLKAELAGLDRELKQKRSEIQEQKFISDEKTSTIVVLEKKLEEVSNDLNEKSNTSELYENQANQLRDKLDYSEKEYETMKMSFNEEKKSLLHDIVQLKGNIKQNKAEFERERNMFSEGSANITVDYQKKINDLEGKLDTMENKYSAKSEEFENEKRSLKTVIRKCESSALSSGKELDILSQKIKTAKEEHKANKKKWSELESSCHAQVNALKDQLKKAELACSLKTDALASLEEKLSATIAEIDELKLKAGEHTHILDEKNKALKDAKKSEETFKQALQSSQNVTDKRSMEMNVKLMRSEEQRDNLILEAKELKNELNEKSAETEGLQKVLLKLKEFEEINDKNARKLSEMEKLTQEQAETIQFEQVKSEKLTAELDTITKGKEEISGKLKRCESNLASKTANLEDELVILKKELSSWKEKATDRSEVDDLMLLVTELDEKNSKYCKKLELMGAELSSEDDDDGDDGEEEE</sequence>
<feature type="domain" description="Vesicle tethering protein Uso1/P115-like head" evidence="6">
    <location>
        <begin position="364"/>
        <end position="687"/>
    </location>
</feature>
<evidence type="ECO:0000259" key="7">
    <source>
        <dbReference type="Pfam" id="PF04871"/>
    </source>
</evidence>
<keyword evidence="3 4" id="KW-0175">Coiled coil</keyword>
<feature type="coiled-coil region" evidence="4">
    <location>
        <begin position="704"/>
        <end position="949"/>
    </location>
</feature>
<dbReference type="InterPro" id="IPR006953">
    <property type="entry name" value="Vesicle_Uso1_P115_head"/>
</dbReference>
<dbReference type="GO" id="GO:0006886">
    <property type="term" value="P:intracellular protein transport"/>
    <property type="evidence" value="ECO:0007669"/>
    <property type="project" value="InterPro"/>
</dbReference>
<feature type="domain" description="Uso1/p115-like vesicle tethering protein C-terminal" evidence="7">
    <location>
        <begin position="1583"/>
        <end position="1707"/>
    </location>
</feature>
<dbReference type="GO" id="GO:0000139">
    <property type="term" value="C:Golgi membrane"/>
    <property type="evidence" value="ECO:0007669"/>
    <property type="project" value="InterPro"/>
</dbReference>
<evidence type="ECO:0000259" key="6">
    <source>
        <dbReference type="Pfam" id="PF04869"/>
    </source>
</evidence>
<feature type="coiled-coil region" evidence="4">
    <location>
        <begin position="1101"/>
        <end position="1311"/>
    </location>
</feature>
<dbReference type="GO" id="GO:0005783">
    <property type="term" value="C:endoplasmic reticulum"/>
    <property type="evidence" value="ECO:0007669"/>
    <property type="project" value="TreeGrafter"/>
</dbReference>
<dbReference type="PANTHER" id="PTHR10013:SF0">
    <property type="entry name" value="GENERAL VESICULAR TRANSPORT FACTOR P115"/>
    <property type="match status" value="1"/>
</dbReference>
<gene>
    <name evidence="8" type="ORF">LANO_0H18492G</name>
</gene>
<dbReference type="Proteomes" id="UP000189911">
    <property type="component" value="Chromosome H"/>
</dbReference>
<accession>A0A1G4KN17</accession>
<dbReference type="InterPro" id="IPR011989">
    <property type="entry name" value="ARM-like"/>
</dbReference>
<evidence type="ECO:0000313" key="8">
    <source>
        <dbReference type="EMBL" id="SCV05938.1"/>
    </source>
</evidence>
<evidence type="ECO:0000256" key="2">
    <source>
        <dbReference type="ARBA" id="ARBA00023034"/>
    </source>
</evidence>
<dbReference type="PANTHER" id="PTHR10013">
    <property type="entry name" value="GENERAL VESICULAR TRANSPORT FACTOR P115"/>
    <property type="match status" value="1"/>
</dbReference>
<keyword evidence="9" id="KW-1185">Reference proteome</keyword>
<proteinExistence type="predicted"/>
<evidence type="ECO:0000313" key="9">
    <source>
        <dbReference type="Proteomes" id="UP000189911"/>
    </source>
</evidence>
<dbReference type="GO" id="GO:0012507">
    <property type="term" value="C:ER to Golgi transport vesicle membrane"/>
    <property type="evidence" value="ECO:0007669"/>
    <property type="project" value="TreeGrafter"/>
</dbReference>
<feature type="region of interest" description="Disordered" evidence="5">
    <location>
        <begin position="1688"/>
        <end position="1707"/>
    </location>
</feature>
<dbReference type="GO" id="GO:0048211">
    <property type="term" value="P:Golgi vesicle docking"/>
    <property type="evidence" value="ECO:0007669"/>
    <property type="project" value="TreeGrafter"/>
</dbReference>
<protein>
    <submittedName>
        <fullName evidence="8">LANO_0H18492g1_1</fullName>
    </submittedName>
</protein>
<keyword evidence="2" id="KW-0333">Golgi apparatus</keyword>
<feature type="coiled-coil region" evidence="4">
    <location>
        <begin position="1359"/>
        <end position="1485"/>
    </location>
</feature>
<dbReference type="EMBL" id="LT598447">
    <property type="protein sequence ID" value="SCV05938.1"/>
    <property type="molecule type" value="Genomic_DNA"/>
</dbReference>
<feature type="coiled-coil region" evidence="4">
    <location>
        <begin position="989"/>
        <end position="1023"/>
    </location>
</feature>
<dbReference type="Pfam" id="PF04869">
    <property type="entry name" value="Uso1_p115_head"/>
    <property type="match status" value="1"/>
</dbReference>
<dbReference type="InterPro" id="IPR024095">
    <property type="entry name" value="Vesicle_P115"/>
</dbReference>
<feature type="compositionally biased region" description="Acidic residues" evidence="5">
    <location>
        <begin position="1693"/>
        <end position="1707"/>
    </location>
</feature>
<evidence type="ECO:0000256" key="1">
    <source>
        <dbReference type="ARBA" id="ARBA00004555"/>
    </source>
</evidence>
<dbReference type="GO" id="GO:0005795">
    <property type="term" value="C:Golgi stack"/>
    <property type="evidence" value="ECO:0007669"/>
    <property type="project" value="TreeGrafter"/>
</dbReference>
<dbReference type="InterPro" id="IPR016024">
    <property type="entry name" value="ARM-type_fold"/>
</dbReference>
<dbReference type="Pfam" id="PF04871">
    <property type="entry name" value="Uso1_p115_C"/>
    <property type="match status" value="1"/>
</dbReference>
<dbReference type="InterPro" id="IPR006955">
    <property type="entry name" value="Uso1_p115_C"/>
</dbReference>
<dbReference type="SUPFAM" id="SSF48371">
    <property type="entry name" value="ARM repeat"/>
    <property type="match status" value="2"/>
</dbReference>
<reference evidence="9" key="1">
    <citation type="submission" date="2016-03" db="EMBL/GenBank/DDBJ databases">
        <authorList>
            <person name="Devillers Hugo."/>
        </authorList>
    </citation>
    <scope>NUCLEOTIDE SEQUENCE [LARGE SCALE GENOMIC DNA]</scope>
</reference>
<comment type="subcellular location">
    <subcellularLocation>
        <location evidence="1">Golgi apparatus</location>
    </subcellularLocation>
</comment>
<dbReference type="Gene3D" id="1.25.10.10">
    <property type="entry name" value="Leucine-rich Repeat Variant"/>
    <property type="match status" value="1"/>
</dbReference>
<organism evidence="8 9">
    <name type="scientific">Lachancea nothofagi CBS 11611</name>
    <dbReference type="NCBI Taxonomy" id="1266666"/>
    <lineage>
        <taxon>Eukaryota</taxon>
        <taxon>Fungi</taxon>
        <taxon>Dikarya</taxon>
        <taxon>Ascomycota</taxon>
        <taxon>Saccharomycotina</taxon>
        <taxon>Saccharomycetes</taxon>
        <taxon>Saccharomycetales</taxon>
        <taxon>Saccharomycetaceae</taxon>
        <taxon>Lachancea</taxon>
    </lineage>
</organism>
<feature type="coiled-coil region" evidence="4">
    <location>
        <begin position="1532"/>
        <end position="1593"/>
    </location>
</feature>